<organism evidence="2 3">
    <name type="scientific">Mycobacterium phage Archie</name>
    <dbReference type="NCBI Taxonomy" id="1718599"/>
    <lineage>
        <taxon>Viruses</taxon>
        <taxon>Duplodnaviria</taxon>
        <taxon>Heunggongvirae</taxon>
        <taxon>Uroviricota</taxon>
        <taxon>Caudoviricetes</taxon>
        <taxon>Vilmaviridae</taxon>
        <taxon>Lclasvirinae</taxon>
        <taxon>Faithunavirus</taxon>
        <taxon>Faithunavirus archie</taxon>
    </lineage>
</organism>
<gene>
    <name evidence="2" type="ORF">SEA_ARCHIE_58</name>
</gene>
<keyword evidence="3" id="KW-1185">Reference proteome</keyword>
<accession>A0A0M4S3P5</accession>
<sequence>MPVSVSEAIRRYQEAQAQERGETLPEKFYPVPNRRSIRAHRFGGFREGMGTGDSFVLVRPYRSRIQRGKSRPQPRGQIVRRGFNDYVENGPDSMRGRVL</sequence>
<dbReference type="GeneID" id="26632165"/>
<feature type="region of interest" description="Disordered" evidence="1">
    <location>
        <begin position="65"/>
        <end position="99"/>
    </location>
</feature>
<evidence type="ECO:0000313" key="3">
    <source>
        <dbReference type="Proteomes" id="UP000201697"/>
    </source>
</evidence>
<proteinExistence type="predicted"/>
<evidence type="ECO:0000313" key="2">
    <source>
        <dbReference type="EMBL" id="ALF00364.1"/>
    </source>
</evidence>
<dbReference type="EMBL" id="KT591489">
    <property type="protein sequence ID" value="ALF00364.1"/>
    <property type="molecule type" value="Genomic_DNA"/>
</dbReference>
<protein>
    <submittedName>
        <fullName evidence="2">Uncharacterized protein</fullName>
    </submittedName>
</protein>
<dbReference type="Proteomes" id="UP000201697">
    <property type="component" value="Segment"/>
</dbReference>
<name>A0A0M4S3P5_9CAUD</name>
<dbReference type="OrthoDB" id="19140at10239"/>
<dbReference type="KEGG" id="vg:26632165"/>
<evidence type="ECO:0000256" key="1">
    <source>
        <dbReference type="SAM" id="MobiDB-lite"/>
    </source>
</evidence>
<reference evidence="2 3" key="1">
    <citation type="submission" date="2015-08" db="EMBL/GenBank/DDBJ databases">
        <authorList>
            <person name="Clarke R.M."/>
            <person name="Taylor B.J."/>
            <person name="Thorniley A.J."/>
            <person name="Dasenko M.A."/>
            <person name="Denver D.R."/>
            <person name="Garcia-Ruiz H."/>
            <person name="Hoyer J.S."/>
            <person name="Jogdeo S."/>
            <person name="Sullivan C.M."/>
            <person name="Peterson M.R."/>
            <person name="Rowley E.R."/>
            <person name="Schnitzler C.E."/>
            <person name="Vining K.J."/>
            <person name="Almabruk K.H."/>
            <person name="Banawas S."/>
            <person name="Beatty C."/>
            <person name="Bullock C.J."/>
            <person name="Cappellazzi J.E."/>
            <person name="Chagani S.E."/>
            <person name="Chatterjee P."/>
            <person name="Cram E.D."/>
            <person name="Elorriaga M.E."/>
            <person name="Esser M."/>
            <person name="Fellows E.J."/>
            <person name="Garcia G.R."/>
            <person name="Gullaba J.M."/>
            <person name="Kinsley M.A."/>
            <person name="Luo F."/>
            <person name="McGinnis M."/>
            <person name="Paquette C.E."/>
            <person name="Reddekopp R.L."/>
            <person name="Rosen K.L."/>
            <person name="Sahlfeld L.M."/>
            <person name="Vondras A.M."/>
            <person name="Wang J.X."/>
            <person name="Weiss E.S."/>
            <person name="Wernick R."/>
            <person name="Abuelizz H.A."/>
            <person name="Amaro Y."/>
            <person name="Archer C.L."/>
            <person name="Basu A."/>
            <person name="Bellinger M.R."/>
            <person name="Johnson S.F."/>
            <person name="Kitchen S.A."/>
            <person name="Li M."/>
            <person name="Morey-Castro K.E."/>
            <person name="Lavalleur H.J."/>
            <person name="Rangel L.J."/>
            <person name="Ree J.F."/>
            <person name="Shay S.D."/>
            <person name="Sheng Y."/>
            <person name="Smyth J.C."/>
            <person name="Stamm E.A."/>
            <person name="Taylor C.R."/>
            <person name="Vining O.B."/>
            <person name="Wanzeck K.M."/>
            <person name="Watson G."/>
            <person name="Bruck A.J."/>
            <person name="Anders K.R."/>
            <person name="Bradley K.W."/>
            <person name="Asai D.J."/>
            <person name="Bowman C.A."/>
            <person name="Russell D.A."/>
            <person name="Pope W.H."/>
            <person name="Jacobs-Sera D."/>
            <person name="Hendrix R.W."/>
            <person name="Hatfull G.F."/>
        </authorList>
    </citation>
    <scope>NUCLEOTIDE SEQUENCE [LARGE SCALE GENOMIC DNA]</scope>
</reference>
<dbReference type="RefSeq" id="YP_009205525.1">
    <property type="nucleotide sequence ID" value="NC_028878.1"/>
</dbReference>